<keyword evidence="2" id="KW-0732">Signal</keyword>
<dbReference type="PIRSF" id="PIRSF017082">
    <property type="entry name" value="YflP"/>
    <property type="match status" value="1"/>
</dbReference>
<protein>
    <submittedName>
        <fullName evidence="3">MFS transporter</fullName>
    </submittedName>
</protein>
<comment type="caution">
    <text evidence="3">The sequence shown here is derived from an EMBL/GenBank/DDBJ whole genome shotgun (WGS) entry which is preliminary data.</text>
</comment>
<dbReference type="Gene3D" id="3.40.190.10">
    <property type="entry name" value="Periplasmic binding protein-like II"/>
    <property type="match status" value="1"/>
</dbReference>
<accession>A0A918JLF5</accession>
<evidence type="ECO:0000313" key="4">
    <source>
        <dbReference type="Proteomes" id="UP000608345"/>
    </source>
</evidence>
<feature type="signal peptide" evidence="2">
    <location>
        <begin position="1"/>
        <end position="25"/>
    </location>
</feature>
<dbReference type="RefSeq" id="WP_229793956.1">
    <property type="nucleotide sequence ID" value="NZ_BAABFY010000006.1"/>
</dbReference>
<organism evidence="3 4">
    <name type="scientific">Advenella faeciporci</name>
    <dbReference type="NCBI Taxonomy" id="797535"/>
    <lineage>
        <taxon>Bacteria</taxon>
        <taxon>Pseudomonadati</taxon>
        <taxon>Pseudomonadota</taxon>
        <taxon>Betaproteobacteria</taxon>
        <taxon>Burkholderiales</taxon>
        <taxon>Alcaligenaceae</taxon>
    </lineage>
</organism>
<dbReference type="Pfam" id="PF03401">
    <property type="entry name" value="TctC"/>
    <property type="match status" value="1"/>
</dbReference>
<dbReference type="InterPro" id="IPR042100">
    <property type="entry name" value="Bug_dom1"/>
</dbReference>
<dbReference type="PROSITE" id="PS51257">
    <property type="entry name" value="PROKAR_LIPOPROTEIN"/>
    <property type="match status" value="1"/>
</dbReference>
<dbReference type="Gene3D" id="3.40.190.150">
    <property type="entry name" value="Bordetella uptake gene, domain 1"/>
    <property type="match status" value="1"/>
</dbReference>
<feature type="chain" id="PRO_5037548297" evidence="2">
    <location>
        <begin position="26"/>
        <end position="325"/>
    </location>
</feature>
<dbReference type="CDD" id="cd07012">
    <property type="entry name" value="PBP2_Bug_TTT"/>
    <property type="match status" value="1"/>
</dbReference>
<sequence>MFFKKHTLLGALFIACMAVSTPSIAQTYPEQPITMVLPFPAGGVTDVVARLVAQEMQESMKQPVIVENRPGAGGQIAAHRVKNGKADGHTVFVAATEMFAINPTLYQDFSFDPIADFQPVTTLVTSPLVLVVPQDSPINSVNELIAHSKNQEKGIDYASQGIGSIGHLLGGLFIEKTGAKLVHVPYRGSSPALQDVMSGRVAMMFDPIITTSPLIKGGKLKPLAIASEKRSALLPDVPTLAELGIDGVDAGVWFGAVVKKGTPEPIVERLNQEIVKAMESSKVSQRFTEQGLEPIPMTSKQFGNYLERENTQWIPLVKASGARVE</sequence>
<reference evidence="3" key="1">
    <citation type="journal article" date="2014" name="Int. J. Syst. Evol. Microbiol.">
        <title>Complete genome sequence of Corynebacterium casei LMG S-19264T (=DSM 44701T), isolated from a smear-ripened cheese.</title>
        <authorList>
            <consortium name="US DOE Joint Genome Institute (JGI-PGF)"/>
            <person name="Walter F."/>
            <person name="Albersmeier A."/>
            <person name="Kalinowski J."/>
            <person name="Ruckert C."/>
        </authorList>
    </citation>
    <scope>NUCLEOTIDE SEQUENCE</scope>
    <source>
        <strain evidence="3">KCTC 23732</strain>
    </source>
</reference>
<proteinExistence type="inferred from homology"/>
<dbReference type="AlphaFoldDB" id="A0A918JLF5"/>
<evidence type="ECO:0000313" key="3">
    <source>
        <dbReference type="EMBL" id="GGW88060.1"/>
    </source>
</evidence>
<evidence type="ECO:0000256" key="1">
    <source>
        <dbReference type="ARBA" id="ARBA00006987"/>
    </source>
</evidence>
<keyword evidence="4" id="KW-1185">Reference proteome</keyword>
<dbReference type="PANTHER" id="PTHR42928">
    <property type="entry name" value="TRICARBOXYLATE-BINDING PROTEIN"/>
    <property type="match status" value="1"/>
</dbReference>
<dbReference type="SUPFAM" id="SSF53850">
    <property type="entry name" value="Periplasmic binding protein-like II"/>
    <property type="match status" value="1"/>
</dbReference>
<dbReference type="InterPro" id="IPR005064">
    <property type="entry name" value="BUG"/>
</dbReference>
<dbReference type="PANTHER" id="PTHR42928:SF5">
    <property type="entry name" value="BLR1237 PROTEIN"/>
    <property type="match status" value="1"/>
</dbReference>
<name>A0A918JLF5_9BURK</name>
<dbReference type="Proteomes" id="UP000608345">
    <property type="component" value="Unassembled WGS sequence"/>
</dbReference>
<evidence type="ECO:0000256" key="2">
    <source>
        <dbReference type="SAM" id="SignalP"/>
    </source>
</evidence>
<reference evidence="3" key="2">
    <citation type="submission" date="2020-09" db="EMBL/GenBank/DDBJ databases">
        <authorList>
            <person name="Sun Q."/>
            <person name="Kim S."/>
        </authorList>
    </citation>
    <scope>NUCLEOTIDE SEQUENCE</scope>
    <source>
        <strain evidence="3">KCTC 23732</strain>
    </source>
</reference>
<gene>
    <name evidence="3" type="ORF">GCM10011450_17530</name>
</gene>
<comment type="similarity">
    <text evidence="1">Belongs to the UPF0065 (bug) family.</text>
</comment>
<dbReference type="EMBL" id="BMYS01000011">
    <property type="protein sequence ID" value="GGW88060.1"/>
    <property type="molecule type" value="Genomic_DNA"/>
</dbReference>